<dbReference type="InterPro" id="IPR054352">
    <property type="entry name" value="ACT_Aspartokinase"/>
</dbReference>
<evidence type="ECO:0000256" key="11">
    <source>
        <dbReference type="ARBA" id="ARBA00047872"/>
    </source>
</evidence>
<sequence>MSIIVTKFGGTSLATPALIMSVAKKIFRISKNNDVVVVVSAMGDTTDKLLAMSRQITAEPKARELDMLLTAGERISVALLSMALEKLNLKAVSYTGSQVGIITDNKHTDARILEIRGERLKKALSEHKITVVCGFQGVSLEKEITTLGRGGSDTTALALSAALKAERCIIYTDVDGVYTEDPNKYPGVKKINKISYNEMLELSCRGAQVLHPRASSIAARFKIPVEIRNSFNNKSGTLITDLKRIENPRPKAITHNDELYLITLMRVIKRPNYLSQIVTELAKAGIHLKFFFHGISSAKKFDLSFIIPLEEKEKAKSILRKVAEKLKIRQISESSDICSLSLIGQGIGSANRILTEVFNTLSKTKIHIEAITTSELSVNIFLRKKYLDRGVNALLEKFNLKKKT</sequence>
<dbReference type="InterPro" id="IPR001341">
    <property type="entry name" value="Asp_kinase"/>
</dbReference>
<keyword evidence="6 13" id="KW-0808">Transferase</keyword>
<evidence type="ECO:0000256" key="1">
    <source>
        <dbReference type="ARBA" id="ARBA00004766"/>
    </source>
</evidence>
<dbReference type="InterPro" id="IPR018042">
    <property type="entry name" value="Aspartate_kinase_CS"/>
</dbReference>
<evidence type="ECO:0000256" key="7">
    <source>
        <dbReference type="ARBA" id="ARBA00022741"/>
    </source>
</evidence>
<dbReference type="SUPFAM" id="SSF53633">
    <property type="entry name" value="Carbamate kinase-like"/>
    <property type="match status" value="1"/>
</dbReference>
<dbReference type="CDD" id="cd04246">
    <property type="entry name" value="AAK_AK-DapG-like"/>
    <property type="match status" value="1"/>
</dbReference>
<dbReference type="EMBL" id="DRIG01000023">
    <property type="protein sequence ID" value="HEC77891.1"/>
    <property type="molecule type" value="Genomic_DNA"/>
</dbReference>
<evidence type="ECO:0000256" key="10">
    <source>
        <dbReference type="ARBA" id="ARBA00023154"/>
    </source>
</evidence>
<comment type="pathway">
    <text evidence="2 14">Amino-acid biosynthesis; L-methionine biosynthesis via de novo pathway; L-homoserine from L-aspartate: step 1/3.</text>
</comment>
<dbReference type="Pfam" id="PF22468">
    <property type="entry name" value="ACT_9"/>
    <property type="match status" value="1"/>
</dbReference>
<evidence type="ECO:0000256" key="14">
    <source>
        <dbReference type="RuleBase" id="RU004249"/>
    </source>
</evidence>
<dbReference type="InterPro" id="IPR045865">
    <property type="entry name" value="ACT-like_dom_sf"/>
</dbReference>
<feature type="domain" description="Aspartokinase ACT" evidence="16">
    <location>
        <begin position="340"/>
        <end position="398"/>
    </location>
</feature>
<evidence type="ECO:0000313" key="18">
    <source>
        <dbReference type="Proteomes" id="UP000885826"/>
    </source>
</evidence>
<keyword evidence="8 13" id="KW-0418">Kinase</keyword>
<dbReference type="SUPFAM" id="SSF55021">
    <property type="entry name" value="ACT-like"/>
    <property type="match status" value="2"/>
</dbReference>
<feature type="binding site" evidence="12">
    <location>
        <position position="178"/>
    </location>
    <ligand>
        <name>ATP</name>
        <dbReference type="ChEBI" id="CHEBI:30616"/>
    </ligand>
</feature>
<evidence type="ECO:0000256" key="3">
    <source>
        <dbReference type="ARBA" id="ARBA00005139"/>
    </source>
</evidence>
<dbReference type="PROSITE" id="PS00324">
    <property type="entry name" value="ASPARTOKINASE"/>
    <property type="match status" value="1"/>
</dbReference>
<feature type="binding site" evidence="12">
    <location>
        <position position="73"/>
    </location>
    <ligand>
        <name>substrate</name>
    </ligand>
</feature>
<comment type="caution">
    <text evidence="17">The sequence shown here is derived from an EMBL/GenBank/DDBJ whole genome shotgun (WGS) entry which is preliminary data.</text>
</comment>
<feature type="binding site" evidence="12">
    <location>
        <position position="46"/>
    </location>
    <ligand>
        <name>substrate</name>
    </ligand>
</feature>
<dbReference type="InterPro" id="IPR001048">
    <property type="entry name" value="Asp/Glu/Uridylate_kinase"/>
</dbReference>
<dbReference type="NCBIfam" id="NF005155">
    <property type="entry name" value="PRK06635.1-4"/>
    <property type="match status" value="1"/>
</dbReference>
<comment type="similarity">
    <text evidence="4 13">Belongs to the aspartokinase family.</text>
</comment>
<dbReference type="GO" id="GO:0005524">
    <property type="term" value="F:ATP binding"/>
    <property type="evidence" value="ECO:0007669"/>
    <property type="project" value="UniProtKB-KW"/>
</dbReference>
<dbReference type="NCBIfam" id="NF005154">
    <property type="entry name" value="PRK06635.1-2"/>
    <property type="match status" value="1"/>
</dbReference>
<evidence type="ECO:0000259" key="15">
    <source>
        <dbReference type="Pfam" id="PF00696"/>
    </source>
</evidence>
<dbReference type="Pfam" id="PF00696">
    <property type="entry name" value="AA_kinase"/>
    <property type="match status" value="1"/>
</dbReference>
<keyword evidence="9 12" id="KW-0067">ATP-binding</keyword>
<evidence type="ECO:0000256" key="2">
    <source>
        <dbReference type="ARBA" id="ARBA00004986"/>
    </source>
</evidence>
<evidence type="ECO:0000256" key="5">
    <source>
        <dbReference type="ARBA" id="ARBA00022605"/>
    </source>
</evidence>
<dbReference type="NCBIfam" id="TIGR00657">
    <property type="entry name" value="asp_kinases"/>
    <property type="match status" value="1"/>
</dbReference>
<accession>A0A9C9JZG8</accession>
<evidence type="ECO:0000256" key="8">
    <source>
        <dbReference type="ARBA" id="ARBA00022777"/>
    </source>
</evidence>
<dbReference type="AlphaFoldDB" id="A0A9C9JZG8"/>
<gene>
    <name evidence="17" type="ORF">ENI34_01950</name>
</gene>
<dbReference type="PIRSF" id="PIRSF000726">
    <property type="entry name" value="Asp_kin"/>
    <property type="match status" value="1"/>
</dbReference>
<dbReference type="Gene3D" id="3.40.1160.10">
    <property type="entry name" value="Acetylglutamate kinase-like"/>
    <property type="match status" value="1"/>
</dbReference>
<dbReference type="GO" id="GO:0004072">
    <property type="term" value="F:aspartate kinase activity"/>
    <property type="evidence" value="ECO:0007669"/>
    <property type="project" value="UniProtKB-EC"/>
</dbReference>
<dbReference type="InterPro" id="IPR036393">
    <property type="entry name" value="AceGlu_kinase-like_sf"/>
</dbReference>
<dbReference type="EC" id="2.7.2.4" evidence="13"/>
<comment type="pathway">
    <text evidence="1 14">Amino-acid biosynthesis; L-lysine biosynthesis via DAP pathway; (S)-tetrahydrodipicolinate from L-aspartate: step 1/4.</text>
</comment>
<evidence type="ECO:0000256" key="12">
    <source>
        <dbReference type="PIRSR" id="PIRSR000726-1"/>
    </source>
</evidence>
<evidence type="ECO:0000256" key="9">
    <source>
        <dbReference type="ARBA" id="ARBA00022840"/>
    </source>
</evidence>
<feature type="domain" description="Aspartate/glutamate/uridylate kinase" evidence="15">
    <location>
        <begin position="3"/>
        <end position="229"/>
    </location>
</feature>
<evidence type="ECO:0000256" key="4">
    <source>
        <dbReference type="ARBA" id="ARBA00010122"/>
    </source>
</evidence>
<feature type="binding site" evidence="12">
    <location>
        <begin position="172"/>
        <end position="173"/>
    </location>
    <ligand>
        <name>ATP</name>
        <dbReference type="ChEBI" id="CHEBI:30616"/>
    </ligand>
</feature>
<keyword evidence="7 12" id="KW-0547">Nucleotide-binding</keyword>
<dbReference type="GO" id="GO:0009090">
    <property type="term" value="P:homoserine biosynthetic process"/>
    <property type="evidence" value="ECO:0007669"/>
    <property type="project" value="TreeGrafter"/>
</dbReference>
<proteinExistence type="inferred from homology"/>
<dbReference type="FunFam" id="3.40.1160.10:FF:000002">
    <property type="entry name" value="Aspartokinase"/>
    <property type="match status" value="1"/>
</dbReference>
<dbReference type="CDD" id="cd04891">
    <property type="entry name" value="ACT_AK-LysC-DapG-like_1"/>
    <property type="match status" value="1"/>
</dbReference>
<dbReference type="PANTHER" id="PTHR21499">
    <property type="entry name" value="ASPARTATE KINASE"/>
    <property type="match status" value="1"/>
</dbReference>
<evidence type="ECO:0000313" key="17">
    <source>
        <dbReference type="EMBL" id="HEC77891.1"/>
    </source>
</evidence>
<dbReference type="Proteomes" id="UP000885826">
    <property type="component" value="Unassembled WGS sequence"/>
</dbReference>
<dbReference type="GO" id="GO:0005829">
    <property type="term" value="C:cytosol"/>
    <property type="evidence" value="ECO:0007669"/>
    <property type="project" value="TreeGrafter"/>
</dbReference>
<feature type="binding site" evidence="12">
    <location>
        <begin position="7"/>
        <end position="10"/>
    </location>
    <ligand>
        <name>ATP</name>
        <dbReference type="ChEBI" id="CHEBI:30616"/>
    </ligand>
</feature>
<keyword evidence="10" id="KW-0457">Lysine biosynthesis</keyword>
<dbReference type="InterPro" id="IPR005260">
    <property type="entry name" value="Asp_kin_monofn"/>
</dbReference>
<name>A0A9C9JZG8_UNCW3</name>
<evidence type="ECO:0000259" key="16">
    <source>
        <dbReference type="Pfam" id="PF22468"/>
    </source>
</evidence>
<evidence type="ECO:0000256" key="6">
    <source>
        <dbReference type="ARBA" id="ARBA00022679"/>
    </source>
</evidence>
<protein>
    <recommendedName>
        <fullName evidence="13">Aspartokinase</fullName>
        <ecNumber evidence="13">2.7.2.4</ecNumber>
    </recommendedName>
</protein>
<organism evidence="17 18">
    <name type="scientific">candidate division WOR-3 bacterium</name>
    <dbReference type="NCBI Taxonomy" id="2052148"/>
    <lineage>
        <taxon>Bacteria</taxon>
        <taxon>Bacteria division WOR-3</taxon>
    </lineage>
</organism>
<evidence type="ECO:0000256" key="13">
    <source>
        <dbReference type="RuleBase" id="RU003448"/>
    </source>
</evidence>
<keyword evidence="5 14" id="KW-0028">Amino-acid biosynthesis</keyword>
<dbReference type="GO" id="GO:0009089">
    <property type="term" value="P:lysine biosynthetic process via diaminopimelate"/>
    <property type="evidence" value="ECO:0007669"/>
    <property type="project" value="InterPro"/>
</dbReference>
<comment type="pathway">
    <text evidence="3 14">Amino-acid biosynthesis; L-threonine biosynthesis; L-threonine from L-aspartate: step 1/5.</text>
</comment>
<reference evidence="17" key="1">
    <citation type="journal article" date="2020" name="mSystems">
        <title>Genome- and Community-Level Interaction Insights into Carbon Utilization and Element Cycling Functions of Hydrothermarchaeota in Hydrothermal Sediment.</title>
        <authorList>
            <person name="Zhou Z."/>
            <person name="Liu Y."/>
            <person name="Xu W."/>
            <person name="Pan J."/>
            <person name="Luo Z.H."/>
            <person name="Li M."/>
        </authorList>
    </citation>
    <scope>NUCLEOTIDE SEQUENCE</scope>
    <source>
        <strain evidence="17">HyVt-388</strain>
    </source>
</reference>
<comment type="catalytic activity">
    <reaction evidence="11 13">
        <text>L-aspartate + ATP = 4-phospho-L-aspartate + ADP</text>
        <dbReference type="Rhea" id="RHEA:23776"/>
        <dbReference type="ChEBI" id="CHEBI:29991"/>
        <dbReference type="ChEBI" id="CHEBI:30616"/>
        <dbReference type="ChEBI" id="CHEBI:57535"/>
        <dbReference type="ChEBI" id="CHEBI:456216"/>
        <dbReference type="EC" id="2.7.2.4"/>
    </reaction>
</comment>
<dbReference type="Gene3D" id="3.30.2130.10">
    <property type="entry name" value="VC0802-like"/>
    <property type="match status" value="1"/>
</dbReference>
<dbReference type="PANTHER" id="PTHR21499:SF3">
    <property type="entry name" value="ASPARTOKINASE"/>
    <property type="match status" value="1"/>
</dbReference>